<evidence type="ECO:0000256" key="14">
    <source>
        <dbReference type="ARBA" id="ARBA00026218"/>
    </source>
</evidence>
<dbReference type="PRINTS" id="PR01403">
    <property type="entry name" value="8OXTPHPHTASE"/>
</dbReference>
<comment type="function">
    <text evidence="23">Oxidized purine nucleoside triphosphate hydrolase which is a prominent sanitizer of the oxidized nucleotide pool. Catalyzes the hydrolysis of 2-oxo-dATP (2-hydroxy-dATP) into 2-oxo-dAMP. Also has a significant hydrolase activity toward 2-oxo-ATP, 8-oxo-dGTP and 8-oxo-dATP. Through the hydrolysis of oxidized purine nucleoside triphosphates, prevents their incorporation into DNA and the subsequent transversions A:T to C:G and G:C to T:A. Also catalyzes the hydrolysis of methylated purine nucleoside triphosphate preventing their integration into DNA. Through this antimutagenic activity protects cells from oxidative stress.</text>
</comment>
<evidence type="ECO:0000256" key="18">
    <source>
        <dbReference type="ARBA" id="ARBA00031927"/>
    </source>
</evidence>
<dbReference type="CDD" id="cd03427">
    <property type="entry name" value="NUDIX_MTH1_Nudt1"/>
    <property type="match status" value="1"/>
</dbReference>
<evidence type="ECO:0000256" key="7">
    <source>
        <dbReference type="ARBA" id="ARBA00022842"/>
    </source>
</evidence>
<dbReference type="Pfam" id="PF00293">
    <property type="entry name" value="NUDIX"/>
    <property type="match status" value="1"/>
</dbReference>
<dbReference type="OrthoDB" id="408303at2759"/>
<evidence type="ECO:0000256" key="12">
    <source>
        <dbReference type="ARBA" id="ARBA00024596"/>
    </source>
</evidence>
<comment type="catalytic activity">
    <reaction evidence="22">
        <text>N(6)-methyl-dATP + H2O = N(6)-methyl-dAMP + diphosphate + H(+)</text>
        <dbReference type="Rhea" id="RHEA:67604"/>
        <dbReference type="ChEBI" id="CHEBI:15377"/>
        <dbReference type="ChEBI" id="CHEBI:15378"/>
        <dbReference type="ChEBI" id="CHEBI:33019"/>
        <dbReference type="ChEBI" id="CHEBI:169976"/>
        <dbReference type="ChEBI" id="CHEBI:172872"/>
    </reaction>
    <physiologicalReaction direction="left-to-right" evidence="22">
        <dbReference type="Rhea" id="RHEA:67605"/>
    </physiologicalReaction>
</comment>
<dbReference type="GO" id="GO:0008828">
    <property type="term" value="F:dATP diphosphatase activity"/>
    <property type="evidence" value="ECO:0007669"/>
    <property type="project" value="UniProtKB-EC"/>
</dbReference>
<dbReference type="Proteomes" id="UP000801492">
    <property type="component" value="Unassembled WGS sequence"/>
</dbReference>
<evidence type="ECO:0000256" key="22">
    <source>
        <dbReference type="ARBA" id="ARBA00049032"/>
    </source>
</evidence>
<evidence type="ECO:0000256" key="3">
    <source>
        <dbReference type="ARBA" id="ARBA00005582"/>
    </source>
</evidence>
<comment type="catalytic activity">
    <reaction evidence="9">
        <text>8-oxo-dATP + H2O = 8-oxo-dAMP + diphosphate + H(+)</text>
        <dbReference type="Rhea" id="RHEA:65396"/>
        <dbReference type="ChEBI" id="CHEBI:15377"/>
        <dbReference type="ChEBI" id="CHEBI:15378"/>
        <dbReference type="ChEBI" id="CHEBI:33019"/>
        <dbReference type="ChEBI" id="CHEBI:71361"/>
        <dbReference type="ChEBI" id="CHEBI:172871"/>
    </reaction>
    <physiologicalReaction direction="left-to-right" evidence="9">
        <dbReference type="Rhea" id="RHEA:65397"/>
    </physiologicalReaction>
</comment>
<keyword evidence="26" id="KW-1185">Reference proteome</keyword>
<dbReference type="InterPro" id="IPR003563">
    <property type="entry name" value="8ODP"/>
</dbReference>
<evidence type="ECO:0000256" key="11">
    <source>
        <dbReference type="ARBA" id="ARBA00024486"/>
    </source>
</evidence>
<evidence type="ECO:0000313" key="25">
    <source>
        <dbReference type="EMBL" id="KAF2895652.1"/>
    </source>
</evidence>
<sequence>MACNQLKTMNETYYTLIFIKDSSKILLGFKKRGLGKNTWNGYGGKLQENEDIFDCAIRELKEESNLNIKKDKLNYLGVVIYDDNRNMINHRRIVYIFNASSIDDEPVETEEMRPQWFNFQNIPYDNMWPDSKFWLPLVLKDGWLIARFTYKGDYEIVDYVVKELHEAPSLTNGIQDYMSIKSSQEDYEYKDCAIYVENV</sequence>
<dbReference type="PROSITE" id="PS00893">
    <property type="entry name" value="NUDIX_BOX"/>
    <property type="match status" value="1"/>
</dbReference>
<evidence type="ECO:0000256" key="5">
    <source>
        <dbReference type="ARBA" id="ARBA00022723"/>
    </source>
</evidence>
<evidence type="ECO:0000313" key="26">
    <source>
        <dbReference type="Proteomes" id="UP000801492"/>
    </source>
</evidence>
<comment type="subcellular location">
    <subcellularLocation>
        <location evidence="2">Nucleus</location>
    </subcellularLocation>
</comment>
<dbReference type="GO" id="GO:0005737">
    <property type="term" value="C:cytoplasm"/>
    <property type="evidence" value="ECO:0007669"/>
    <property type="project" value="TreeGrafter"/>
</dbReference>
<evidence type="ECO:0000256" key="2">
    <source>
        <dbReference type="ARBA" id="ARBA00004123"/>
    </source>
</evidence>
<dbReference type="EMBL" id="VTPC01005736">
    <property type="protein sequence ID" value="KAF2895652.1"/>
    <property type="molecule type" value="Genomic_DNA"/>
</dbReference>
<reference evidence="25" key="1">
    <citation type="submission" date="2019-08" db="EMBL/GenBank/DDBJ databases">
        <title>The genome of the North American firefly Photinus pyralis.</title>
        <authorList>
            <consortium name="Photinus pyralis genome working group"/>
            <person name="Fallon T.R."/>
            <person name="Sander Lower S.E."/>
            <person name="Weng J.-K."/>
        </authorList>
    </citation>
    <scope>NUCLEOTIDE SEQUENCE</scope>
    <source>
        <strain evidence="25">TRF0915ILg1</strain>
        <tissue evidence="25">Whole body</tissue>
    </source>
</reference>
<dbReference type="GO" id="GO:0008413">
    <property type="term" value="F:8-oxo-7,8-dihydroguanosine triphosphate pyrophosphatase activity"/>
    <property type="evidence" value="ECO:0007669"/>
    <property type="project" value="InterPro"/>
</dbReference>
<comment type="catalytic activity">
    <reaction evidence="11">
        <text>8-oxo-dGTP + H2O = 8-oxo-dGMP + diphosphate + H(+)</text>
        <dbReference type="Rhea" id="RHEA:31575"/>
        <dbReference type="ChEBI" id="CHEBI:15377"/>
        <dbReference type="ChEBI" id="CHEBI:15378"/>
        <dbReference type="ChEBI" id="CHEBI:33019"/>
        <dbReference type="ChEBI" id="CHEBI:63224"/>
        <dbReference type="ChEBI" id="CHEBI:77896"/>
    </reaction>
    <physiologicalReaction direction="left-to-right" evidence="11">
        <dbReference type="Rhea" id="RHEA:31576"/>
    </physiologicalReaction>
</comment>
<evidence type="ECO:0000256" key="4">
    <source>
        <dbReference type="ARBA" id="ARBA00011245"/>
    </source>
</evidence>
<evidence type="ECO:0000256" key="19">
    <source>
        <dbReference type="ARBA" id="ARBA00032071"/>
    </source>
</evidence>
<evidence type="ECO:0000256" key="23">
    <source>
        <dbReference type="ARBA" id="ARBA00053094"/>
    </source>
</evidence>
<evidence type="ECO:0000256" key="21">
    <source>
        <dbReference type="ARBA" id="ARBA00048894"/>
    </source>
</evidence>
<dbReference type="InterPro" id="IPR015797">
    <property type="entry name" value="NUDIX_hydrolase-like_dom_sf"/>
</dbReference>
<evidence type="ECO:0000256" key="8">
    <source>
        <dbReference type="ARBA" id="ARBA00023242"/>
    </source>
</evidence>
<evidence type="ECO:0000256" key="17">
    <source>
        <dbReference type="ARBA" id="ARBA00030682"/>
    </source>
</evidence>
<dbReference type="PANTHER" id="PTHR43758">
    <property type="entry name" value="7,8-DIHYDRO-8-OXOGUANINE TRIPHOSPHATASE"/>
    <property type="match status" value="1"/>
</dbReference>
<evidence type="ECO:0000256" key="6">
    <source>
        <dbReference type="ARBA" id="ARBA00022801"/>
    </source>
</evidence>
<proteinExistence type="inferred from homology"/>
<evidence type="ECO:0000256" key="9">
    <source>
        <dbReference type="ARBA" id="ARBA00024448"/>
    </source>
</evidence>
<evidence type="ECO:0000256" key="10">
    <source>
        <dbReference type="ARBA" id="ARBA00024459"/>
    </source>
</evidence>
<gene>
    <name evidence="25" type="ORF">ILUMI_10511</name>
</gene>
<dbReference type="Gene3D" id="3.90.79.10">
    <property type="entry name" value="Nucleoside Triphosphate Pyrophosphohydrolase"/>
    <property type="match status" value="1"/>
</dbReference>
<dbReference type="PROSITE" id="PS51462">
    <property type="entry name" value="NUDIX"/>
    <property type="match status" value="1"/>
</dbReference>
<protein>
    <recommendedName>
        <fullName evidence="14">Oxidized purine nucleoside triphosphate hydrolase</fullName>
        <ecNumber evidence="13">3.6.1.56</ecNumber>
    </recommendedName>
    <alternativeName>
        <fullName evidence="18">2-hydroxy-dATP diphosphatase</fullName>
    </alternativeName>
    <alternativeName>
        <fullName evidence="17">7,8-dihydro-8-oxoguanine triphosphatase</fullName>
    </alternativeName>
    <alternativeName>
        <fullName evidence="16">8-oxo-dGTPase</fullName>
    </alternativeName>
    <alternativeName>
        <fullName evidence="19">Methylated purine nucleoside triphosphate hydrolase</fullName>
    </alternativeName>
    <alternativeName>
        <fullName evidence="15">Nucleoside diphosphate-linked moiety X motif 1</fullName>
    </alternativeName>
</protein>
<dbReference type="GO" id="GO:0005634">
    <property type="term" value="C:nucleus"/>
    <property type="evidence" value="ECO:0007669"/>
    <property type="project" value="UniProtKB-SubCell"/>
</dbReference>
<keyword evidence="8" id="KW-0539">Nucleus</keyword>
<dbReference type="SUPFAM" id="SSF55811">
    <property type="entry name" value="Nudix"/>
    <property type="match status" value="1"/>
</dbReference>
<dbReference type="AlphaFoldDB" id="A0A8K0D292"/>
<dbReference type="EC" id="3.6.1.56" evidence="13"/>
<comment type="subunit">
    <text evidence="4">Monomer.</text>
</comment>
<keyword evidence="5" id="KW-0479">Metal-binding</keyword>
<dbReference type="GO" id="GO:0046872">
    <property type="term" value="F:metal ion binding"/>
    <property type="evidence" value="ECO:0007669"/>
    <property type="project" value="UniProtKB-KW"/>
</dbReference>
<evidence type="ECO:0000256" key="20">
    <source>
        <dbReference type="ARBA" id="ARBA00048002"/>
    </source>
</evidence>
<organism evidence="25 26">
    <name type="scientific">Ignelater luminosus</name>
    <name type="common">Cucubano</name>
    <name type="synonym">Pyrophorus luminosus</name>
    <dbReference type="NCBI Taxonomy" id="2038154"/>
    <lineage>
        <taxon>Eukaryota</taxon>
        <taxon>Metazoa</taxon>
        <taxon>Ecdysozoa</taxon>
        <taxon>Arthropoda</taxon>
        <taxon>Hexapoda</taxon>
        <taxon>Insecta</taxon>
        <taxon>Pterygota</taxon>
        <taxon>Neoptera</taxon>
        <taxon>Endopterygota</taxon>
        <taxon>Coleoptera</taxon>
        <taxon>Polyphaga</taxon>
        <taxon>Elateriformia</taxon>
        <taxon>Elateroidea</taxon>
        <taxon>Elateridae</taxon>
        <taxon>Agrypninae</taxon>
        <taxon>Pyrophorini</taxon>
        <taxon>Ignelater</taxon>
    </lineage>
</organism>
<comment type="catalytic activity">
    <reaction evidence="20">
        <text>N(6)-methyl-ATP + H2O = N(6)-methyl-AMP + diphosphate + H(+)</text>
        <dbReference type="Rhea" id="RHEA:67608"/>
        <dbReference type="ChEBI" id="CHEBI:15377"/>
        <dbReference type="ChEBI" id="CHEBI:15378"/>
        <dbReference type="ChEBI" id="CHEBI:33019"/>
        <dbReference type="ChEBI" id="CHEBI:144842"/>
        <dbReference type="ChEBI" id="CHEBI:172873"/>
    </reaction>
    <physiologicalReaction direction="left-to-right" evidence="20">
        <dbReference type="Rhea" id="RHEA:67609"/>
    </physiologicalReaction>
</comment>
<dbReference type="GO" id="GO:0042262">
    <property type="term" value="P:DNA protection"/>
    <property type="evidence" value="ECO:0007669"/>
    <property type="project" value="InterPro"/>
</dbReference>
<evidence type="ECO:0000256" key="15">
    <source>
        <dbReference type="ARBA" id="ARBA00029673"/>
    </source>
</evidence>
<accession>A0A8K0D292</accession>
<comment type="catalytic activity">
    <reaction evidence="21">
        <text>O(6)-methyl-dGTP + H2O = O(6)-methyl-dGMP + diphosphate + H(+)</text>
        <dbReference type="Rhea" id="RHEA:67600"/>
        <dbReference type="ChEBI" id="CHEBI:15377"/>
        <dbReference type="ChEBI" id="CHEBI:15378"/>
        <dbReference type="ChEBI" id="CHEBI:33019"/>
        <dbReference type="ChEBI" id="CHEBI:169974"/>
        <dbReference type="ChEBI" id="CHEBI:169975"/>
    </reaction>
    <physiologicalReaction direction="left-to-right" evidence="21">
        <dbReference type="Rhea" id="RHEA:67601"/>
    </physiologicalReaction>
</comment>
<comment type="catalytic activity">
    <reaction evidence="10">
        <text>2-oxo-dATP + H2O = 2-oxo-dAMP + diphosphate + H(+)</text>
        <dbReference type="Rhea" id="RHEA:31583"/>
        <dbReference type="ChEBI" id="CHEBI:15377"/>
        <dbReference type="ChEBI" id="CHEBI:15378"/>
        <dbReference type="ChEBI" id="CHEBI:33019"/>
        <dbReference type="ChEBI" id="CHEBI:63212"/>
        <dbReference type="ChEBI" id="CHEBI:77897"/>
        <dbReference type="EC" id="3.6.1.56"/>
    </reaction>
    <physiologicalReaction direction="left-to-right" evidence="10">
        <dbReference type="Rhea" id="RHEA:31584"/>
    </physiologicalReaction>
</comment>
<keyword evidence="6" id="KW-0378">Hydrolase</keyword>
<evidence type="ECO:0000256" key="13">
    <source>
        <dbReference type="ARBA" id="ARBA00026103"/>
    </source>
</evidence>
<evidence type="ECO:0000256" key="1">
    <source>
        <dbReference type="ARBA" id="ARBA00001946"/>
    </source>
</evidence>
<evidence type="ECO:0000256" key="16">
    <source>
        <dbReference type="ARBA" id="ARBA00030634"/>
    </source>
</evidence>
<comment type="similarity">
    <text evidence="3">Belongs to the Nudix hydrolase family.</text>
</comment>
<evidence type="ECO:0000259" key="24">
    <source>
        <dbReference type="PROSITE" id="PS51462"/>
    </source>
</evidence>
<dbReference type="InterPro" id="IPR020084">
    <property type="entry name" value="NUDIX_hydrolase_CS"/>
</dbReference>
<dbReference type="InterPro" id="IPR000086">
    <property type="entry name" value="NUDIX_hydrolase_dom"/>
</dbReference>
<name>A0A8K0D292_IGNLU</name>
<feature type="domain" description="Nudix hydrolase" evidence="24">
    <location>
        <begin position="8"/>
        <end position="141"/>
    </location>
</feature>
<comment type="catalytic activity">
    <reaction evidence="12">
        <text>2-oxo-ATP + H2O = 2-oxo-AMP + diphosphate + H(+)</text>
        <dbReference type="Rhea" id="RHEA:67392"/>
        <dbReference type="ChEBI" id="CHEBI:15377"/>
        <dbReference type="ChEBI" id="CHEBI:15378"/>
        <dbReference type="ChEBI" id="CHEBI:33019"/>
        <dbReference type="ChEBI" id="CHEBI:71395"/>
        <dbReference type="ChEBI" id="CHEBI:172878"/>
    </reaction>
    <physiologicalReaction direction="left-to-right" evidence="12">
        <dbReference type="Rhea" id="RHEA:67393"/>
    </physiologicalReaction>
</comment>
<comment type="caution">
    <text evidence="25">The sequence shown here is derived from an EMBL/GenBank/DDBJ whole genome shotgun (WGS) entry which is preliminary data.</text>
</comment>
<keyword evidence="7" id="KW-0460">Magnesium</keyword>
<comment type="cofactor">
    <cofactor evidence="1">
        <name>Mg(2+)</name>
        <dbReference type="ChEBI" id="CHEBI:18420"/>
    </cofactor>
</comment>
<dbReference type="PANTHER" id="PTHR43758:SF2">
    <property type="entry name" value="OXIDIZED PURINE NUCLEOSIDE TRIPHOSPHATE HYDROLASE"/>
    <property type="match status" value="1"/>
</dbReference>